<dbReference type="OrthoDB" id="5419315at2759"/>
<dbReference type="RefSeq" id="XP_007402053.1">
    <property type="nucleotide sequence ID" value="XM_007401991.1"/>
</dbReference>
<dbReference type="KEGG" id="pco:PHACADRAFT_203249"/>
<dbReference type="Proteomes" id="UP000008370">
    <property type="component" value="Unassembled WGS sequence"/>
</dbReference>
<evidence type="ECO:0000313" key="2">
    <source>
        <dbReference type="EMBL" id="EKM48104.1"/>
    </source>
</evidence>
<dbReference type="GeneID" id="18912114"/>
<dbReference type="RefSeq" id="XP_007403344.1">
    <property type="nucleotide sequence ID" value="XM_007403282.1"/>
</dbReference>
<gene>
    <name evidence="3" type="ORF">PHACADRAFT_201699</name>
    <name evidence="2" type="ORF">PHACADRAFT_203249</name>
</gene>
<dbReference type="GeneID" id="18911664"/>
<proteinExistence type="predicted"/>
<dbReference type="KEGG" id="pco:PHACADRAFT_201699"/>
<evidence type="ECO:0000256" key="1">
    <source>
        <dbReference type="SAM" id="MobiDB-lite"/>
    </source>
</evidence>
<dbReference type="EMBL" id="JH930481">
    <property type="protein sequence ID" value="EKM49441.1"/>
    <property type="molecule type" value="Genomic_DNA"/>
</dbReference>
<dbReference type="EMBL" id="JH931437">
    <property type="protein sequence ID" value="EKM48104.1"/>
    <property type="molecule type" value="Genomic_DNA"/>
</dbReference>
<dbReference type="STRING" id="650164.K5VNC9"/>
<dbReference type="InParanoid" id="K5VNC9"/>
<evidence type="ECO:0000313" key="3">
    <source>
        <dbReference type="EMBL" id="EKM49441.1"/>
    </source>
</evidence>
<organism evidence="2 4">
    <name type="scientific">Phanerochaete carnosa (strain HHB-10118-sp)</name>
    <name type="common">White-rot fungus</name>
    <name type="synonym">Peniophora carnosa</name>
    <dbReference type="NCBI Taxonomy" id="650164"/>
    <lineage>
        <taxon>Eukaryota</taxon>
        <taxon>Fungi</taxon>
        <taxon>Dikarya</taxon>
        <taxon>Basidiomycota</taxon>
        <taxon>Agaricomycotina</taxon>
        <taxon>Agaricomycetes</taxon>
        <taxon>Polyporales</taxon>
        <taxon>Phanerochaetaceae</taxon>
        <taxon>Phanerochaete</taxon>
    </lineage>
</organism>
<sequence>MAAEDWGALGVALDFPVTTVYHMSDLRPSVALLRLARCSSGPCTNNDQLDLRMDKLTGCPDEAVLAIAETAALAHWKKSSGPGADEHTRHTVASIWRETAVLYLHTVISDAHPGVPEIVKATNLDTWTTEPNGAATNYSRRAPRADTRLPTFVSRPPPSGGTRIVFACHAVSQGGSLPDTRTEDAHDRAGQLSFVQPPRPVWRVVADMATRRSGTSAGSGPEELADEHEHSAWRRRGGG</sequence>
<name>K5VNC9_PHACS</name>
<protein>
    <submittedName>
        <fullName evidence="2">Uncharacterized protein</fullName>
    </submittedName>
</protein>
<dbReference type="HOGENOM" id="CLU_1161497_0_0_1"/>
<reference evidence="2 4" key="1">
    <citation type="journal article" date="2012" name="BMC Genomics">
        <title>Comparative genomics of the white-rot fungi, Phanerochaete carnosa and P. chrysosporium, to elucidate the genetic basis of the distinct wood types they colonize.</title>
        <authorList>
            <person name="Suzuki H."/>
            <person name="MacDonald J."/>
            <person name="Syed K."/>
            <person name="Salamov A."/>
            <person name="Hori C."/>
            <person name="Aerts A."/>
            <person name="Henrissat B."/>
            <person name="Wiebenga A."/>
            <person name="vanKuyk P.A."/>
            <person name="Barry K."/>
            <person name="Lindquist E."/>
            <person name="LaButti K."/>
            <person name="Lapidus A."/>
            <person name="Lucas S."/>
            <person name="Coutinho P."/>
            <person name="Gong Y."/>
            <person name="Samejima M."/>
            <person name="Mahadevan R."/>
            <person name="Abou-Zaid M."/>
            <person name="de Vries R.P."/>
            <person name="Igarashi K."/>
            <person name="Yadav J.S."/>
            <person name="Grigoriev I.V."/>
            <person name="Master E.R."/>
        </authorList>
    </citation>
    <scope>NUCLEOTIDE SEQUENCE [LARGE SCALE GENOMIC DNA]</scope>
    <source>
        <strain evidence="2 4">HHB-10118-sp</strain>
    </source>
</reference>
<evidence type="ECO:0000313" key="4">
    <source>
        <dbReference type="Proteomes" id="UP000008370"/>
    </source>
</evidence>
<accession>K5VNC9</accession>
<feature type="region of interest" description="Disordered" evidence="1">
    <location>
        <begin position="210"/>
        <end position="239"/>
    </location>
</feature>
<keyword evidence="4" id="KW-1185">Reference proteome</keyword>
<dbReference type="AlphaFoldDB" id="K5VNC9"/>